<feature type="domain" description="WRKY19-like zinc finger" evidence="1">
    <location>
        <begin position="139"/>
        <end position="162"/>
    </location>
</feature>
<dbReference type="STRING" id="695850.A0A067D6Y1"/>
<name>A0A067D6Y1_SAPPC</name>
<evidence type="ECO:0000313" key="2">
    <source>
        <dbReference type="EMBL" id="KDO34451.1"/>
    </source>
</evidence>
<protein>
    <recommendedName>
        <fullName evidence="1">WRKY19-like zinc finger domain-containing protein</fullName>
    </recommendedName>
</protein>
<sequence length="273" mass="28611">MLPPIPDCYHEYEPIPFESGRPPVVLLGDVAFLNDLFDHQCSTFEAMTIEPIMICVSATADLPPVRPARSLSTCSSVSFGTDSEDGDALAKKVCSVPECHRAVRSRGVCKRHGGGKKCIVANCGKEAQNGSYCVGHGGGKSCKIDGCVNASQSQGLCKAHGGGARCKYAGCDKSSQGGGLCRAHGGGKRCNEDGCMKGAQRGNKCARHGGCRTCTIGDCNRTDRGGGLCEIHRQEKCAKSPAASASARALACVRPIFATFEPKTHTKSSARLV</sequence>
<feature type="domain" description="WRKY19-like zinc finger" evidence="1">
    <location>
        <begin position="187"/>
        <end position="210"/>
    </location>
</feature>
<dbReference type="Pfam" id="PF24906">
    <property type="entry name" value="Zf_WRKY19"/>
    <property type="match status" value="3"/>
</dbReference>
<dbReference type="InterPro" id="IPR056866">
    <property type="entry name" value="Znf_WRKY19"/>
</dbReference>
<gene>
    <name evidence="2" type="ORF">SPRG_01585</name>
</gene>
<dbReference type="GeneID" id="24124167"/>
<dbReference type="VEuPathDB" id="FungiDB:SPRG_01585"/>
<dbReference type="OrthoDB" id="77038at2759"/>
<evidence type="ECO:0000259" key="1">
    <source>
        <dbReference type="Pfam" id="PF24906"/>
    </source>
</evidence>
<reference evidence="2 3" key="1">
    <citation type="journal article" date="2013" name="PLoS Genet.">
        <title>Distinctive expansion of potential virulence genes in the genome of the oomycete fish pathogen Saprolegnia parasitica.</title>
        <authorList>
            <person name="Jiang R.H."/>
            <person name="de Bruijn I."/>
            <person name="Haas B.J."/>
            <person name="Belmonte R."/>
            <person name="Lobach L."/>
            <person name="Christie J."/>
            <person name="van den Ackerveken G."/>
            <person name="Bottin A."/>
            <person name="Bulone V."/>
            <person name="Diaz-Moreno S.M."/>
            <person name="Dumas B."/>
            <person name="Fan L."/>
            <person name="Gaulin E."/>
            <person name="Govers F."/>
            <person name="Grenville-Briggs L.J."/>
            <person name="Horner N.R."/>
            <person name="Levin J.Z."/>
            <person name="Mammella M."/>
            <person name="Meijer H.J."/>
            <person name="Morris P."/>
            <person name="Nusbaum C."/>
            <person name="Oome S."/>
            <person name="Phillips A.J."/>
            <person name="van Rooyen D."/>
            <person name="Rzeszutek E."/>
            <person name="Saraiva M."/>
            <person name="Secombes C.J."/>
            <person name="Seidl M.F."/>
            <person name="Snel B."/>
            <person name="Stassen J.H."/>
            <person name="Sykes S."/>
            <person name="Tripathy S."/>
            <person name="van den Berg H."/>
            <person name="Vega-Arreguin J.C."/>
            <person name="Wawra S."/>
            <person name="Young S.K."/>
            <person name="Zeng Q."/>
            <person name="Dieguez-Uribeondo J."/>
            <person name="Russ C."/>
            <person name="Tyler B.M."/>
            <person name="van West P."/>
        </authorList>
    </citation>
    <scope>NUCLEOTIDE SEQUENCE [LARGE SCALE GENOMIC DNA]</scope>
    <source>
        <strain evidence="2 3">CBS 223.65</strain>
    </source>
</reference>
<accession>A0A067D6Y1</accession>
<evidence type="ECO:0000313" key="3">
    <source>
        <dbReference type="Proteomes" id="UP000030745"/>
    </source>
</evidence>
<dbReference type="Proteomes" id="UP000030745">
    <property type="component" value="Unassembled WGS sequence"/>
</dbReference>
<dbReference type="PANTHER" id="PTHR31827">
    <property type="entry name" value="EMB|CAB89363.1"/>
    <property type="match status" value="1"/>
</dbReference>
<dbReference type="KEGG" id="spar:SPRG_01585"/>
<dbReference type="RefSeq" id="XP_012195181.1">
    <property type="nucleotide sequence ID" value="XM_012339791.1"/>
</dbReference>
<organism evidence="2 3">
    <name type="scientific">Saprolegnia parasitica (strain CBS 223.65)</name>
    <dbReference type="NCBI Taxonomy" id="695850"/>
    <lineage>
        <taxon>Eukaryota</taxon>
        <taxon>Sar</taxon>
        <taxon>Stramenopiles</taxon>
        <taxon>Oomycota</taxon>
        <taxon>Saprolegniomycetes</taxon>
        <taxon>Saprolegniales</taxon>
        <taxon>Saprolegniaceae</taxon>
        <taxon>Saprolegnia</taxon>
    </lineage>
</organism>
<feature type="domain" description="WRKY19-like zinc finger" evidence="1">
    <location>
        <begin position="163"/>
        <end position="186"/>
    </location>
</feature>
<dbReference type="EMBL" id="KK583191">
    <property type="protein sequence ID" value="KDO34451.1"/>
    <property type="molecule type" value="Genomic_DNA"/>
</dbReference>
<keyword evidence="3" id="KW-1185">Reference proteome</keyword>
<dbReference type="PANTHER" id="PTHR31827:SF1">
    <property type="entry name" value="EMB|CAB89363.1"/>
    <property type="match status" value="1"/>
</dbReference>
<dbReference type="OMA" id="KCIVANC"/>
<proteinExistence type="predicted"/>
<dbReference type="AlphaFoldDB" id="A0A067D6Y1"/>